<accession>A0A5N5SUD2</accession>
<keyword evidence="3" id="KW-1185">Reference proteome</keyword>
<keyword evidence="1" id="KW-0732">Signal</keyword>
<evidence type="ECO:0000256" key="1">
    <source>
        <dbReference type="SAM" id="SignalP"/>
    </source>
</evidence>
<gene>
    <name evidence="2" type="primary">Mzb1</name>
    <name evidence="2" type="ORF">Anas_10825</name>
</gene>
<dbReference type="InterPro" id="IPR052682">
    <property type="entry name" value="MZB1"/>
</dbReference>
<comment type="caution">
    <text evidence="2">The sequence shown here is derived from an EMBL/GenBank/DDBJ whole genome shotgun (WGS) entry which is preliminary data.</text>
</comment>
<dbReference type="OrthoDB" id="448621at2759"/>
<evidence type="ECO:0000313" key="3">
    <source>
        <dbReference type="Proteomes" id="UP000326759"/>
    </source>
</evidence>
<proteinExistence type="predicted"/>
<dbReference type="PANTHER" id="PTHR15881">
    <property type="entry name" value="MARGINAL ZONE B- AND B1-CELL-SPECIFIC PROTEIN"/>
    <property type="match status" value="1"/>
</dbReference>
<dbReference type="Proteomes" id="UP000326759">
    <property type="component" value="Unassembled WGS sequence"/>
</dbReference>
<organism evidence="2 3">
    <name type="scientific">Armadillidium nasatum</name>
    <dbReference type="NCBI Taxonomy" id="96803"/>
    <lineage>
        <taxon>Eukaryota</taxon>
        <taxon>Metazoa</taxon>
        <taxon>Ecdysozoa</taxon>
        <taxon>Arthropoda</taxon>
        <taxon>Crustacea</taxon>
        <taxon>Multicrustacea</taxon>
        <taxon>Malacostraca</taxon>
        <taxon>Eumalacostraca</taxon>
        <taxon>Peracarida</taxon>
        <taxon>Isopoda</taxon>
        <taxon>Oniscidea</taxon>
        <taxon>Crinocheta</taxon>
        <taxon>Armadillidiidae</taxon>
        <taxon>Armadillidium</taxon>
    </lineage>
</organism>
<feature type="chain" id="PRO_5024290637" evidence="1">
    <location>
        <begin position="20"/>
        <end position="181"/>
    </location>
</feature>
<sequence length="181" mass="20862">MKKYFALIFLLPLIKFSKTDDILHADDASLKCDVCKIVAERFASSFKKAEIEAGNKDLNEDEYIEAAESTCDEDWSGYGVMKINGVQRLISKNDELGTRGRIVFDHIWERRLQDFCDELLSEAPDEKTVYGLWKSDSVSLENYFCHGEGVFQACVTDKDFGPWPGDDYDDYDDFDYVHDEF</sequence>
<reference evidence="2 3" key="1">
    <citation type="journal article" date="2019" name="PLoS Biol.">
        <title>Sex chromosomes control vertical transmission of feminizing Wolbachia symbionts in an isopod.</title>
        <authorList>
            <person name="Becking T."/>
            <person name="Chebbi M.A."/>
            <person name="Giraud I."/>
            <person name="Moumen B."/>
            <person name="Laverre T."/>
            <person name="Caubet Y."/>
            <person name="Peccoud J."/>
            <person name="Gilbert C."/>
            <person name="Cordaux R."/>
        </authorList>
    </citation>
    <scope>NUCLEOTIDE SEQUENCE [LARGE SCALE GENOMIC DNA]</scope>
    <source>
        <strain evidence="2">ANa2</strain>
        <tissue evidence="2">Whole body excluding digestive tract and cuticle</tissue>
    </source>
</reference>
<name>A0A5N5SUD2_9CRUS</name>
<feature type="signal peptide" evidence="1">
    <location>
        <begin position="1"/>
        <end position="19"/>
    </location>
</feature>
<protein>
    <submittedName>
        <fullName evidence="2">Marginal zone B-and B1-cell-specific protein</fullName>
    </submittedName>
</protein>
<evidence type="ECO:0000313" key="2">
    <source>
        <dbReference type="EMBL" id="KAB7497811.1"/>
    </source>
</evidence>
<dbReference type="GO" id="GO:0034663">
    <property type="term" value="C:endoplasmic reticulum chaperone complex"/>
    <property type="evidence" value="ECO:0007669"/>
    <property type="project" value="TreeGrafter"/>
</dbReference>
<dbReference type="AlphaFoldDB" id="A0A5N5SUD2"/>
<dbReference type="GO" id="GO:0005576">
    <property type="term" value="C:extracellular region"/>
    <property type="evidence" value="ECO:0007669"/>
    <property type="project" value="TreeGrafter"/>
</dbReference>
<dbReference type="EMBL" id="SEYY01019888">
    <property type="protein sequence ID" value="KAB7497811.1"/>
    <property type="molecule type" value="Genomic_DNA"/>
</dbReference>
<dbReference type="PANTHER" id="PTHR15881:SF2">
    <property type="entry name" value="MARGINAL ZONE B- AND B1-CELL-SPECIFIC PROTEIN"/>
    <property type="match status" value="1"/>
</dbReference>